<feature type="compositionally biased region" description="Basic and acidic residues" evidence="1">
    <location>
        <begin position="339"/>
        <end position="349"/>
    </location>
</feature>
<feature type="domain" description="LysM" evidence="2">
    <location>
        <begin position="423"/>
        <end position="466"/>
    </location>
</feature>
<keyword evidence="4" id="KW-1185">Reference proteome</keyword>
<proteinExistence type="predicted"/>
<accession>A0A562QK03</accession>
<dbReference type="PROSITE" id="PS51782">
    <property type="entry name" value="LYSM"/>
    <property type="match status" value="1"/>
</dbReference>
<feature type="compositionally biased region" description="Basic and acidic residues" evidence="1">
    <location>
        <begin position="357"/>
        <end position="367"/>
    </location>
</feature>
<evidence type="ECO:0000256" key="1">
    <source>
        <dbReference type="SAM" id="MobiDB-lite"/>
    </source>
</evidence>
<gene>
    <name evidence="3" type="ORF">IQ10_01785</name>
</gene>
<evidence type="ECO:0000313" key="3">
    <source>
        <dbReference type="EMBL" id="TWI57082.1"/>
    </source>
</evidence>
<dbReference type="EMBL" id="VLKZ01000004">
    <property type="protein sequence ID" value="TWI57082.1"/>
    <property type="molecule type" value="Genomic_DNA"/>
</dbReference>
<sequence length="471" mass="54258">MQCDYDEEECSVTQEHPSKLSFSIEESVWLNKGQEVEEVLGMSLEPEIVIEERDQHVYIKGGLNLIGDYQPVDQAEVINTDSHSLEELVSFRSPGEIEISENGIGKIKHFFPIDVTIPISRIQNLDDVYVQVDSFDYDLPEKSCIQLTADISISGMTSQQEDTTVKRSSKEDDVPTLEPVPTAFAFEAKKQPVLEDPPYVNEYARVKKPDSLLAYDPKKEPNFSQSHREIIKEQDTYDTNNELDQQVKDFEKERQLKKEINRSLAFQKEIANESLLKKEVTVDEVNADQFVKEDINNNLTPLKAQTNESALTKEAQVEEVTAVRQTTEHTAPVIKVKESPVLEEARQEEQMEEREEVDVPQRTEETKVTLVPLKENTAISLSEEQQKQEEEPEEKKRPTYREENALYLTKMLSKGEERFTKWKMCIIQQHESLETIASRYDVTTNQLVRINRLQKEQVEEGQILYIPVSDS</sequence>
<dbReference type="AlphaFoldDB" id="A0A562QK03"/>
<dbReference type="Proteomes" id="UP000315711">
    <property type="component" value="Unassembled WGS sequence"/>
</dbReference>
<evidence type="ECO:0000313" key="4">
    <source>
        <dbReference type="Proteomes" id="UP000315711"/>
    </source>
</evidence>
<dbReference type="Gene3D" id="3.10.350.10">
    <property type="entry name" value="LysM domain"/>
    <property type="match status" value="1"/>
</dbReference>
<dbReference type="InterPro" id="IPR014256">
    <property type="entry name" value="Spore_VI_D"/>
</dbReference>
<dbReference type="NCBIfam" id="TIGR02907">
    <property type="entry name" value="spore_VI_D"/>
    <property type="match status" value="1"/>
</dbReference>
<reference evidence="3 4" key="1">
    <citation type="journal article" date="2015" name="Stand. Genomic Sci.">
        <title>Genomic Encyclopedia of Bacterial and Archaeal Type Strains, Phase III: the genomes of soil and plant-associated and newly described type strains.</title>
        <authorList>
            <person name="Whitman W.B."/>
            <person name="Woyke T."/>
            <person name="Klenk H.P."/>
            <person name="Zhou Y."/>
            <person name="Lilburn T.G."/>
            <person name="Beck B.J."/>
            <person name="De Vos P."/>
            <person name="Vandamme P."/>
            <person name="Eisen J.A."/>
            <person name="Garrity G."/>
            <person name="Hugenholtz P."/>
            <person name="Kyrpides N.C."/>
        </authorList>
    </citation>
    <scope>NUCLEOTIDE SEQUENCE [LARGE SCALE GENOMIC DNA]</scope>
    <source>
        <strain evidence="3 4">CGMCC 1.10116</strain>
    </source>
</reference>
<name>A0A562QK03_9BACI</name>
<organism evidence="3 4">
    <name type="scientific">Halalkalibacter nanhaiisediminis</name>
    <dbReference type="NCBI Taxonomy" id="688079"/>
    <lineage>
        <taxon>Bacteria</taxon>
        <taxon>Bacillati</taxon>
        <taxon>Bacillota</taxon>
        <taxon>Bacilli</taxon>
        <taxon>Bacillales</taxon>
        <taxon>Bacillaceae</taxon>
        <taxon>Halalkalibacter</taxon>
    </lineage>
</organism>
<dbReference type="SMART" id="SM00257">
    <property type="entry name" value="LysM"/>
    <property type="match status" value="1"/>
</dbReference>
<dbReference type="SUPFAM" id="SSF54106">
    <property type="entry name" value="LysM domain"/>
    <property type="match status" value="1"/>
</dbReference>
<dbReference type="Pfam" id="PF20918">
    <property type="entry name" value="SPOCS_spoVID-N"/>
    <property type="match status" value="1"/>
</dbReference>
<dbReference type="InterPro" id="IPR018392">
    <property type="entry name" value="LysM"/>
</dbReference>
<protein>
    <submittedName>
        <fullName evidence="3">Stage VI sporulation protein D</fullName>
    </submittedName>
</protein>
<evidence type="ECO:0000259" key="2">
    <source>
        <dbReference type="PROSITE" id="PS51782"/>
    </source>
</evidence>
<feature type="region of interest" description="Disordered" evidence="1">
    <location>
        <begin position="339"/>
        <end position="399"/>
    </location>
</feature>
<feature type="compositionally biased region" description="Basic and acidic residues" evidence="1">
    <location>
        <begin position="384"/>
        <end position="399"/>
    </location>
</feature>
<comment type="caution">
    <text evidence="3">The sequence shown here is derived from an EMBL/GenBank/DDBJ whole genome shotgun (WGS) entry which is preliminary data.</text>
</comment>
<dbReference type="Pfam" id="PF01476">
    <property type="entry name" value="LysM"/>
    <property type="match status" value="1"/>
</dbReference>
<dbReference type="InterPro" id="IPR036779">
    <property type="entry name" value="LysM_dom_sf"/>
</dbReference>
<dbReference type="InterPro" id="IPR048862">
    <property type="entry name" value="SPOCS_spoVID_N"/>
</dbReference>